<evidence type="ECO:0000256" key="6">
    <source>
        <dbReference type="NCBIfam" id="TIGR02625"/>
    </source>
</evidence>
<dbReference type="GO" id="GO:0062192">
    <property type="term" value="F:L-rhamnose mutarotase activity"/>
    <property type="evidence" value="ECO:0007669"/>
    <property type="project" value="UniProtKB-UniRule"/>
</dbReference>
<dbReference type="PANTHER" id="PTHR34389:SF2">
    <property type="entry name" value="L-RHAMNOSE MUTAROTASE"/>
    <property type="match status" value="1"/>
</dbReference>
<dbReference type="AlphaFoldDB" id="A0AAV3U874"/>
<feature type="binding site" evidence="5">
    <location>
        <position position="41"/>
    </location>
    <ligand>
        <name>substrate</name>
    </ligand>
</feature>
<reference evidence="8" key="1">
    <citation type="journal article" date="2019" name="Int. J. Syst. Evol. Microbiol.">
        <title>The Global Catalogue of Microorganisms (GCM) 10K type strain sequencing project: providing services to taxonomists for standard genome sequencing and annotation.</title>
        <authorList>
            <consortium name="The Broad Institute Genomics Platform"/>
            <consortium name="The Broad Institute Genome Sequencing Center for Infectious Disease"/>
            <person name="Wu L."/>
            <person name="Ma J."/>
        </authorList>
    </citation>
    <scope>NUCLEOTIDE SEQUENCE [LARGE SCALE GENOMIC DNA]</scope>
    <source>
        <strain evidence="8">JCM 19134</strain>
    </source>
</reference>
<comment type="subcellular location">
    <subcellularLocation>
        <location evidence="5">Cytoplasm</location>
    </subcellularLocation>
</comment>
<dbReference type="Pfam" id="PF05336">
    <property type="entry name" value="rhaM"/>
    <property type="match status" value="1"/>
</dbReference>
<evidence type="ECO:0000256" key="3">
    <source>
        <dbReference type="ARBA" id="ARBA00023277"/>
    </source>
</evidence>
<comment type="subunit">
    <text evidence="5">Homodimer.</text>
</comment>
<evidence type="ECO:0000256" key="5">
    <source>
        <dbReference type="HAMAP-Rule" id="MF_01663"/>
    </source>
</evidence>
<organism evidence="7 8">
    <name type="scientific">Halioxenophilus aromaticivorans</name>
    <dbReference type="NCBI Taxonomy" id="1306992"/>
    <lineage>
        <taxon>Bacteria</taxon>
        <taxon>Pseudomonadati</taxon>
        <taxon>Pseudomonadota</taxon>
        <taxon>Gammaproteobacteria</taxon>
        <taxon>Alteromonadales</taxon>
        <taxon>Alteromonadaceae</taxon>
        <taxon>Halioxenophilus</taxon>
    </lineage>
</organism>
<feature type="active site" description="Proton donor" evidence="5">
    <location>
        <position position="22"/>
    </location>
</feature>
<proteinExistence type="inferred from homology"/>
<dbReference type="HAMAP" id="MF_01663">
    <property type="entry name" value="L_rham_rotase"/>
    <property type="match status" value="1"/>
</dbReference>
<dbReference type="SUPFAM" id="SSF54909">
    <property type="entry name" value="Dimeric alpha+beta barrel"/>
    <property type="match status" value="1"/>
</dbReference>
<dbReference type="InterPro" id="IPR013448">
    <property type="entry name" value="L-rhamnose_mutarotase"/>
</dbReference>
<evidence type="ECO:0000256" key="4">
    <source>
        <dbReference type="ARBA" id="ARBA00023308"/>
    </source>
</evidence>
<evidence type="ECO:0000313" key="7">
    <source>
        <dbReference type="EMBL" id="GAA4956567.1"/>
    </source>
</evidence>
<dbReference type="NCBIfam" id="TIGR02625">
    <property type="entry name" value="YiiL_rotase"/>
    <property type="match status" value="1"/>
</dbReference>
<dbReference type="InterPro" id="IPR011008">
    <property type="entry name" value="Dimeric_a/b-barrel"/>
</dbReference>
<dbReference type="GO" id="GO:0019301">
    <property type="term" value="P:rhamnose catabolic process"/>
    <property type="evidence" value="ECO:0007669"/>
    <property type="project" value="UniProtKB-UniRule"/>
</dbReference>
<comment type="catalytic activity">
    <reaction evidence="5">
        <text>alpha-L-rhamnose = beta-L-rhamnose</text>
        <dbReference type="Rhea" id="RHEA:25584"/>
        <dbReference type="ChEBI" id="CHEBI:27586"/>
        <dbReference type="ChEBI" id="CHEBI:27907"/>
        <dbReference type="EC" id="5.1.3.32"/>
    </reaction>
</comment>
<dbReference type="InterPro" id="IPR008000">
    <property type="entry name" value="Rham/fucose_mutarotase"/>
</dbReference>
<gene>
    <name evidence="5 7" type="primary">rhaM</name>
    <name evidence="7" type="ORF">GCM10025791_41090</name>
</gene>
<sequence>MEKIAFVMQLKAGHEQEYQQRHDAIWPELVVELKNAGIHDYTIFLHPTTLQLFAVLKRSPSHTMDDLPSQPIMQKWWQAMADIMETNADASPIATDLTNVFHLD</sequence>
<keyword evidence="8" id="KW-1185">Reference proteome</keyword>
<dbReference type="RefSeq" id="WP_345426795.1">
    <property type="nucleotide sequence ID" value="NZ_AP031496.1"/>
</dbReference>
<keyword evidence="1 5" id="KW-0963">Cytoplasm</keyword>
<dbReference type="EC" id="5.1.3.32" evidence="5 6"/>
<evidence type="ECO:0000313" key="8">
    <source>
        <dbReference type="Proteomes" id="UP001409585"/>
    </source>
</evidence>
<feature type="binding site" evidence="5">
    <location>
        <begin position="76"/>
        <end position="77"/>
    </location>
    <ligand>
        <name>substrate</name>
    </ligand>
</feature>
<comment type="caution">
    <text evidence="7">The sequence shown here is derived from an EMBL/GenBank/DDBJ whole genome shotgun (WGS) entry which is preliminary data.</text>
</comment>
<comment type="function">
    <text evidence="5">Involved in the anomeric conversion of L-rhamnose.</text>
</comment>
<feature type="binding site" evidence="5">
    <location>
        <position position="18"/>
    </location>
    <ligand>
        <name>substrate</name>
    </ligand>
</feature>
<comment type="pathway">
    <text evidence="5">Carbohydrate metabolism; L-rhamnose metabolism.</text>
</comment>
<comment type="similarity">
    <text evidence="5">Belongs to the rhamnose mutarotase family.</text>
</comment>
<keyword evidence="2 5" id="KW-0413">Isomerase</keyword>
<dbReference type="Proteomes" id="UP001409585">
    <property type="component" value="Unassembled WGS sequence"/>
</dbReference>
<dbReference type="GO" id="GO:0005737">
    <property type="term" value="C:cytoplasm"/>
    <property type="evidence" value="ECO:0007669"/>
    <property type="project" value="UniProtKB-SubCell"/>
</dbReference>
<dbReference type="Gene3D" id="3.30.70.100">
    <property type="match status" value="1"/>
</dbReference>
<keyword evidence="3 5" id="KW-0119">Carbohydrate metabolism</keyword>
<dbReference type="EMBL" id="BAABLX010000073">
    <property type="protein sequence ID" value="GAA4956567.1"/>
    <property type="molecule type" value="Genomic_DNA"/>
</dbReference>
<dbReference type="PANTHER" id="PTHR34389">
    <property type="entry name" value="L-RHAMNOSE MUTAROTASE"/>
    <property type="match status" value="1"/>
</dbReference>
<name>A0AAV3U874_9ALTE</name>
<evidence type="ECO:0000256" key="1">
    <source>
        <dbReference type="ARBA" id="ARBA00022490"/>
    </source>
</evidence>
<keyword evidence="4 5" id="KW-0684">Rhamnose metabolism</keyword>
<accession>A0AAV3U874</accession>
<protein>
    <recommendedName>
        <fullName evidence="5 6">L-rhamnose mutarotase</fullName>
        <ecNumber evidence="5 6">5.1.3.32</ecNumber>
    </recommendedName>
    <alternativeName>
        <fullName evidence="5">Rhamnose 1-epimerase</fullName>
    </alternativeName>
    <alternativeName>
        <fullName evidence="5">Type-3 mutarotase</fullName>
    </alternativeName>
</protein>
<evidence type="ECO:0000256" key="2">
    <source>
        <dbReference type="ARBA" id="ARBA00023235"/>
    </source>
</evidence>